<organism evidence="2 3">
    <name type="scientific">Kwoniella europaea PYCC6329</name>
    <dbReference type="NCBI Taxonomy" id="1423913"/>
    <lineage>
        <taxon>Eukaryota</taxon>
        <taxon>Fungi</taxon>
        <taxon>Dikarya</taxon>
        <taxon>Basidiomycota</taxon>
        <taxon>Agaricomycotina</taxon>
        <taxon>Tremellomycetes</taxon>
        <taxon>Tremellales</taxon>
        <taxon>Cryptococcaceae</taxon>
        <taxon>Kwoniella</taxon>
    </lineage>
</organism>
<accession>A0AAX4KCE1</accession>
<dbReference type="KEGG" id="ker:91100473"/>
<name>A0AAX4KCE1_9TREE</name>
<dbReference type="AlphaFoldDB" id="A0AAX4KCE1"/>
<dbReference type="SUPFAM" id="SSF75304">
    <property type="entry name" value="Amidase signature (AS) enzymes"/>
    <property type="match status" value="1"/>
</dbReference>
<dbReference type="PANTHER" id="PTHR46310">
    <property type="entry name" value="AMIDASE 1"/>
    <property type="match status" value="1"/>
</dbReference>
<evidence type="ECO:0000313" key="3">
    <source>
        <dbReference type="Proteomes" id="UP001358614"/>
    </source>
</evidence>
<dbReference type="RefSeq" id="XP_066081581.1">
    <property type="nucleotide sequence ID" value="XM_066225484.1"/>
</dbReference>
<dbReference type="InterPro" id="IPR023631">
    <property type="entry name" value="Amidase_dom"/>
</dbReference>
<protein>
    <recommendedName>
        <fullName evidence="1">Amidase domain-containing protein</fullName>
    </recommendedName>
</protein>
<dbReference type="Proteomes" id="UP001358614">
    <property type="component" value="Chromosome 1"/>
</dbReference>
<feature type="domain" description="Amidase" evidence="1">
    <location>
        <begin position="95"/>
        <end position="266"/>
    </location>
</feature>
<evidence type="ECO:0000313" key="2">
    <source>
        <dbReference type="EMBL" id="WWD03614.1"/>
    </source>
</evidence>
<keyword evidence="3" id="KW-1185">Reference proteome</keyword>
<dbReference type="EMBL" id="CP144089">
    <property type="protein sequence ID" value="WWD03614.1"/>
    <property type="molecule type" value="Genomic_DNA"/>
</dbReference>
<dbReference type="GeneID" id="91100473"/>
<evidence type="ECO:0000259" key="1">
    <source>
        <dbReference type="Pfam" id="PF01425"/>
    </source>
</evidence>
<dbReference type="Pfam" id="PF01425">
    <property type="entry name" value="Amidase"/>
    <property type="match status" value="1"/>
</dbReference>
<reference evidence="2 3" key="1">
    <citation type="submission" date="2024-01" db="EMBL/GenBank/DDBJ databases">
        <title>Comparative genomics of Cryptococcus and Kwoniella reveals pathogenesis evolution and contrasting modes of karyotype evolution via chromosome fusion or intercentromeric recombination.</title>
        <authorList>
            <person name="Coelho M.A."/>
            <person name="David-Palma M."/>
            <person name="Shea T."/>
            <person name="Bowers K."/>
            <person name="McGinley-Smith S."/>
            <person name="Mohammad A.W."/>
            <person name="Gnirke A."/>
            <person name="Yurkov A.M."/>
            <person name="Nowrousian M."/>
            <person name="Sun S."/>
            <person name="Cuomo C.A."/>
            <person name="Heitman J."/>
        </authorList>
    </citation>
    <scope>NUCLEOTIDE SEQUENCE [LARGE SCALE GENOMIC DNA]</scope>
    <source>
        <strain evidence="2 3">PYCC6329</strain>
    </source>
</reference>
<proteinExistence type="predicted"/>
<dbReference type="Gene3D" id="3.90.1300.10">
    <property type="entry name" value="Amidase signature (AS) domain"/>
    <property type="match status" value="1"/>
</dbReference>
<dbReference type="PANTHER" id="PTHR46310:SF7">
    <property type="entry name" value="AMIDASE 1"/>
    <property type="match status" value="1"/>
</dbReference>
<dbReference type="InterPro" id="IPR036928">
    <property type="entry name" value="AS_sf"/>
</dbReference>
<sequence>MIDQNAKHGAPTIHPLELDTTREVASGAYLAKSMDGILELYPVYRLHPDKSSAHVTGCYPCPEGDGTYKTLHKTDSRKHNLIPVRSRLSDSGPRVTVKDIYDVPGLVTGNGSRICTEHGEPAKANATSIQALLDSGVQIVGKTQCNEFAGRGPNIEENTQFCYPWSLRADGYQSVGGSSSGAASSPIAADYIDAALTSDTCGSTLYPAGCGGLYGMRPTQGAVSMQGVLSFCPESETVGIMSRDSTVLTDLAGRCFSDSDKVKVHTRLPKEILVPSDDLRDMDAHIYQYEGRGPNEGKGIITPGEFRSLIFAEQWRDVGKEIVEKYEIENEDRWPPIGSYISSGWKQAKDNDWSREDFEHYTNKIAKTGKGFNDLFEHDEDSICKSLFINLWNPSGFPYYREKSLNAHHLTDPSKQPIDAAYLPAWSGCPAIVAPFDQTPFKSVVSEKEELHPLAVSIMGSQGLGVKIVDRLTAADVLKTVKTGREAF</sequence>
<gene>
    <name evidence="2" type="ORF">V865_001669</name>
</gene>